<dbReference type="PANTHER" id="PTHR11552">
    <property type="entry name" value="GLUCOSE-METHANOL-CHOLINE GMC OXIDOREDUCTASE"/>
    <property type="match status" value="1"/>
</dbReference>
<proteinExistence type="inferred from homology"/>
<dbReference type="SUPFAM" id="SSF51905">
    <property type="entry name" value="FAD/NAD(P)-binding domain"/>
    <property type="match status" value="1"/>
</dbReference>
<dbReference type="RefSeq" id="WP_344297132.1">
    <property type="nucleotide sequence ID" value="NZ_BAAANJ010000016.1"/>
</dbReference>
<dbReference type="EMBL" id="BAAANJ010000016">
    <property type="protein sequence ID" value="GAA1817890.1"/>
    <property type="molecule type" value="Genomic_DNA"/>
</dbReference>
<evidence type="ECO:0000256" key="1">
    <source>
        <dbReference type="ARBA" id="ARBA00010790"/>
    </source>
</evidence>
<evidence type="ECO:0000259" key="2">
    <source>
        <dbReference type="PROSITE" id="PS00624"/>
    </source>
</evidence>
<dbReference type="Pfam" id="PF00732">
    <property type="entry name" value="GMC_oxred_N"/>
    <property type="match status" value="1"/>
</dbReference>
<dbReference type="PANTHER" id="PTHR11552:SF152">
    <property type="entry name" value="OXIDASE (CODA), PUTATIVE (AFU_ORTHOLOGUE AFUA_8G04090)-RELATED"/>
    <property type="match status" value="1"/>
</dbReference>
<dbReference type="InterPro" id="IPR036188">
    <property type="entry name" value="FAD/NAD-bd_sf"/>
</dbReference>
<dbReference type="SUPFAM" id="SSF54373">
    <property type="entry name" value="FAD-linked reductases, C-terminal domain"/>
    <property type="match status" value="1"/>
</dbReference>
<dbReference type="PROSITE" id="PS00624">
    <property type="entry name" value="GMC_OXRED_2"/>
    <property type="match status" value="1"/>
</dbReference>
<dbReference type="InterPro" id="IPR007867">
    <property type="entry name" value="GMC_OxRtase_C"/>
</dbReference>
<dbReference type="InterPro" id="IPR012132">
    <property type="entry name" value="GMC_OxRdtase"/>
</dbReference>
<gene>
    <name evidence="3" type="ORF">GCM10009749_29950</name>
</gene>
<feature type="domain" description="Glucose-methanol-choline oxidoreductase N-terminal" evidence="2">
    <location>
        <begin position="239"/>
        <end position="253"/>
    </location>
</feature>
<dbReference type="InterPro" id="IPR000172">
    <property type="entry name" value="GMC_OxRdtase_N"/>
</dbReference>
<protein>
    <submittedName>
        <fullName evidence="3">GMC family oxidoreductase N-terminal domain-containing protein</fullName>
    </submittedName>
</protein>
<keyword evidence="4" id="KW-1185">Reference proteome</keyword>
<sequence>MPNDRYNYVIIGGGSAGATLARRLADDPEVRVLLIEGGPAYEDDPKVRYLKESLGLVGDARYDYDYPLVEQERGNSLLRISRAKMLGGCSAHNDSWALRAPDADMDRWQQQGAVGWSAKGTAPYFDAILREMKVHPVTKEAELSQAWIAASAELSMPEIDNTKGEYGEGISWVSLNEHEGLRYSTAMAYLFPLADLPENLTLQLETLATRIIFDGTRAVGVETDRGTFFADREVIVSAGAVDTPKLLMLSGVGPSDHLQEHGIDVVVDLPGVGSNLQDHIESPVTWESSRPAGASINGLDLGLYAALGHSDEDFDTQVTIGHFNYWLDAPPFDELEHTELAFTFAPNVARPASKGRIRLASSDWRDKPLLDPRYFTDAGNEDEAKLVAGIRLAREFAKTDALRDWIVREITPGPSLQTDEELGEYARRYSNTVYHPMCTAKMGDPADPMTVVDPRLRVKGVENLRVVDGSVMPEIVRVNPNMTIIMIGAKAADLIKEDHR</sequence>
<dbReference type="PIRSF" id="PIRSF000137">
    <property type="entry name" value="Alcohol_oxidase"/>
    <property type="match status" value="1"/>
</dbReference>
<accession>A0ABN2MBD2</accession>
<comment type="similarity">
    <text evidence="1">Belongs to the GMC oxidoreductase family.</text>
</comment>
<dbReference type="Proteomes" id="UP001500002">
    <property type="component" value="Unassembled WGS sequence"/>
</dbReference>
<name>A0ABN2MBD2_9MICO</name>
<reference evidence="3 4" key="1">
    <citation type="journal article" date="2019" name="Int. J. Syst. Evol. Microbiol.">
        <title>The Global Catalogue of Microorganisms (GCM) 10K type strain sequencing project: providing services to taxonomists for standard genome sequencing and annotation.</title>
        <authorList>
            <consortium name="The Broad Institute Genomics Platform"/>
            <consortium name="The Broad Institute Genome Sequencing Center for Infectious Disease"/>
            <person name="Wu L."/>
            <person name="Ma J."/>
        </authorList>
    </citation>
    <scope>NUCLEOTIDE SEQUENCE [LARGE SCALE GENOMIC DNA]</scope>
    <source>
        <strain evidence="3 4">JCM 14322</strain>
    </source>
</reference>
<dbReference type="Gene3D" id="3.30.410.40">
    <property type="match status" value="1"/>
</dbReference>
<evidence type="ECO:0000313" key="3">
    <source>
        <dbReference type="EMBL" id="GAA1817890.1"/>
    </source>
</evidence>
<comment type="caution">
    <text evidence="3">The sequence shown here is derived from an EMBL/GenBank/DDBJ whole genome shotgun (WGS) entry which is preliminary data.</text>
</comment>
<dbReference type="Gene3D" id="3.50.50.60">
    <property type="entry name" value="FAD/NAD(P)-binding domain"/>
    <property type="match status" value="1"/>
</dbReference>
<organism evidence="3 4">
    <name type="scientific">Agromyces neolithicus</name>
    <dbReference type="NCBI Taxonomy" id="269420"/>
    <lineage>
        <taxon>Bacteria</taxon>
        <taxon>Bacillati</taxon>
        <taxon>Actinomycetota</taxon>
        <taxon>Actinomycetes</taxon>
        <taxon>Micrococcales</taxon>
        <taxon>Microbacteriaceae</taxon>
        <taxon>Agromyces</taxon>
    </lineage>
</organism>
<evidence type="ECO:0000313" key="4">
    <source>
        <dbReference type="Proteomes" id="UP001500002"/>
    </source>
</evidence>
<dbReference type="Pfam" id="PF05199">
    <property type="entry name" value="GMC_oxred_C"/>
    <property type="match status" value="1"/>
</dbReference>